<keyword evidence="1" id="KW-0812">Transmembrane</keyword>
<organism evidence="2 3">
    <name type="scientific">Halorubrum miltondacostae</name>
    <dbReference type="NCBI Taxonomy" id="3076378"/>
    <lineage>
        <taxon>Archaea</taxon>
        <taxon>Methanobacteriati</taxon>
        <taxon>Methanobacteriota</taxon>
        <taxon>Stenosarchaea group</taxon>
        <taxon>Halobacteria</taxon>
        <taxon>Halobacteriales</taxon>
        <taxon>Haloferacaceae</taxon>
        <taxon>Halorubrum</taxon>
    </lineage>
</organism>
<comment type="caution">
    <text evidence="2">The sequence shown here is derived from an EMBL/GenBank/DDBJ whole genome shotgun (WGS) entry which is preliminary data.</text>
</comment>
<evidence type="ECO:0000313" key="2">
    <source>
        <dbReference type="EMBL" id="MEZ3163143.1"/>
    </source>
</evidence>
<feature type="transmembrane region" description="Helical" evidence="1">
    <location>
        <begin position="6"/>
        <end position="24"/>
    </location>
</feature>
<proteinExistence type="predicted"/>
<accession>A0ABD5M2D4</accession>
<sequence>MIELDTAAALGYILVLFAVAVYAERRLEAFDPLWSAPGWIRTVIASLAIGGPWLVYFADLLPVSDGAVAYAVVLTATTVLWLAADRAVGVATQGGAGAC</sequence>
<dbReference type="Proteomes" id="UP001567572">
    <property type="component" value="Unassembled WGS sequence"/>
</dbReference>
<protein>
    <submittedName>
        <fullName evidence="2">Uncharacterized protein</fullName>
    </submittedName>
</protein>
<dbReference type="AlphaFoldDB" id="A0ABD5M2D4"/>
<keyword evidence="1" id="KW-0472">Membrane</keyword>
<keyword evidence="3" id="KW-1185">Reference proteome</keyword>
<keyword evidence="1" id="KW-1133">Transmembrane helix</keyword>
<name>A0ABD5M2D4_9EURY</name>
<evidence type="ECO:0000313" key="3">
    <source>
        <dbReference type="Proteomes" id="UP001567572"/>
    </source>
</evidence>
<feature type="transmembrane region" description="Helical" evidence="1">
    <location>
        <begin position="67"/>
        <end position="84"/>
    </location>
</feature>
<dbReference type="RefSeq" id="WP_371160401.1">
    <property type="nucleotide sequence ID" value="NZ_JBEDNX010000001.1"/>
</dbReference>
<feature type="transmembrane region" description="Helical" evidence="1">
    <location>
        <begin position="36"/>
        <end position="55"/>
    </location>
</feature>
<evidence type="ECO:0000256" key="1">
    <source>
        <dbReference type="SAM" id="Phobius"/>
    </source>
</evidence>
<dbReference type="EMBL" id="JBEDNY010000001">
    <property type="protein sequence ID" value="MEZ3163143.1"/>
    <property type="molecule type" value="Genomic_DNA"/>
</dbReference>
<gene>
    <name evidence="2" type="ORF">ABNG04_04505</name>
</gene>
<reference evidence="2 3" key="1">
    <citation type="submission" date="2024-06" db="EMBL/GenBank/DDBJ databases">
        <title>Halorubrum miltondacostae sp. nov., a potential PHA producer isolated from an inland solar saltern in Rio Maior, Portugal.</title>
        <authorList>
            <person name="Albuquerque L."/>
            <person name="Viver T."/>
            <person name="Barroso C."/>
            <person name="Claudino R."/>
            <person name="Galvan M."/>
            <person name="Simoes G."/>
            <person name="Lobo Da Cunha A."/>
            <person name="Egas C."/>
        </authorList>
    </citation>
    <scope>NUCLEOTIDE SEQUENCE [LARGE SCALE GENOMIC DNA]</scope>
    <source>
        <strain evidence="2 3">RMP-11</strain>
    </source>
</reference>